<dbReference type="InterPro" id="IPR023828">
    <property type="entry name" value="Peptidase_S8_Ser-AS"/>
</dbReference>
<evidence type="ECO:0000256" key="8">
    <source>
        <dbReference type="SAM" id="MobiDB-lite"/>
    </source>
</evidence>
<keyword evidence="3 6" id="KW-0378">Hydrolase</keyword>
<feature type="domain" description="Peptidase S8/S53" evidence="10">
    <location>
        <begin position="239"/>
        <end position="502"/>
    </location>
</feature>
<evidence type="ECO:0000256" key="4">
    <source>
        <dbReference type="ARBA" id="ARBA00022825"/>
    </source>
</evidence>
<proteinExistence type="inferred from homology"/>
<dbReference type="Gene3D" id="3.40.50.200">
    <property type="entry name" value="Peptidase S8/S53 domain"/>
    <property type="match status" value="1"/>
</dbReference>
<feature type="active site" description="Charge relay system" evidence="5 6">
    <location>
        <position position="455"/>
    </location>
</feature>
<evidence type="ECO:0000259" key="10">
    <source>
        <dbReference type="Pfam" id="PF00082"/>
    </source>
</evidence>
<feature type="compositionally biased region" description="Low complexity" evidence="8">
    <location>
        <begin position="43"/>
        <end position="59"/>
    </location>
</feature>
<keyword evidence="12" id="KW-1185">Reference proteome</keyword>
<organism evidence="11 12">
    <name type="scientific">Micromonospora carbonacea</name>
    <dbReference type="NCBI Taxonomy" id="47853"/>
    <lineage>
        <taxon>Bacteria</taxon>
        <taxon>Bacillati</taxon>
        <taxon>Actinomycetota</taxon>
        <taxon>Actinomycetes</taxon>
        <taxon>Micromonosporales</taxon>
        <taxon>Micromonosporaceae</taxon>
        <taxon>Micromonospora</taxon>
    </lineage>
</organism>
<dbReference type="PANTHER" id="PTHR43806">
    <property type="entry name" value="PEPTIDASE S8"/>
    <property type="match status" value="1"/>
</dbReference>
<dbReference type="PROSITE" id="PS00137">
    <property type="entry name" value="SUBTILASE_HIS"/>
    <property type="match status" value="1"/>
</dbReference>
<evidence type="ECO:0000256" key="3">
    <source>
        <dbReference type="ARBA" id="ARBA00022801"/>
    </source>
</evidence>
<protein>
    <submittedName>
        <fullName evidence="11">Subtilase family protein</fullName>
    </submittedName>
</protein>
<keyword evidence="2 6" id="KW-0645">Protease</keyword>
<evidence type="ECO:0000256" key="5">
    <source>
        <dbReference type="PIRSR" id="PIRSR615500-1"/>
    </source>
</evidence>
<feature type="signal peptide" evidence="9">
    <location>
        <begin position="1"/>
        <end position="29"/>
    </location>
</feature>
<dbReference type="InterPro" id="IPR000209">
    <property type="entry name" value="Peptidase_S8/S53_dom"/>
</dbReference>
<sequence>MHRKGRKPAGLALALGLVLAAPLTTPAAAAPATSPAAVPPGTPAAAAGATGATGPAGPVAGRPATVTLVTGDRVTVTGSGAVSIRPGAGRDKLRFLVRRDRGHVTVQPQDALPLLRSGRVDPRLFDVTELIAAGYDDSRRDSLPLLVSYRPGDARRAVASIAGTRVTRDLPAIRGAAVTAEKARAGAVWGAVTTGRAAARVDTAGGVDRLWLDGRRRIALDHSVPQIGAPTAWAAGLTGKGVTVAVLDTGVDAEHPDLAGRLAESRNFSGVAEPSDTIGHGTHVASTIAGSGAASGGKYRGVAPDATLVSGKVCEENGCPDSAILAGMQWAAVDKRATVVNMSLSGWDTPEIDPLEEAVQTLTAQTGTLFVLAAGNAGMDASVGSPASADAALAVGAVDRDDELADFSSRGPRTGDDALKPDITAPGVDIVAARAAGTTLGEPVGDQYVTASGTSMATPHVAGSAALLAQRHPDWKAGALKATLMAAAKPHPGQTAYQQGAGRVDVARAIGQQVTSDPVSVSFGRAQWPHDDDPMLDRTLTWHNSGTAPVTLDLTIEATGPDGEPAPAGLFRLGAPRVTVPAGGTAGVTVSADTRVDAPDGYHTGRVVARSGDTVAVTPIAVHREVESYDVTISHIGVDGKPTTDYGTSLMDLDGFAFPVDLYGGVPTATVRLPKGRYGLGSYLFATDEAGEPVGATLLARPELVVDGPVELTLDARAGKPVLATVPERGATAELVDVSAVFYGADDSVYSFSLWSSGFAGVTSGQLGPASTPDRFVATIGSQWVDADAESSPYLYALLEAFPGRLPTGFVKHYRAKDLATVVQTFRDAYPQTKAERIVYGEPEYNTGGSALVVPTAVPGKRVEHFSTNAVSWSTELDFGTPTEDGWLDVKALLASPLTRYRPGETRHETWGVAPFAPSFPVRRWGTEGITRQGDLVVVDLAAHSDQAGHVGGSLNETQWTRLYRNGKLVGESGYPGYGEFEVPPGAADYRVETLATRDVADLSTEVAAAWTFRSKHVAGDDFVPQPAAAVRFAPALRPDNSAPAGRTFTVPVRVEPQDGAPAAKVASLTVDASYDGGRTWRKAELRRQGAGWVATLHHPAGPGYASLRATAKDTAGNTVTTRIIQAYRLR</sequence>
<dbReference type="Pfam" id="PF00082">
    <property type="entry name" value="Peptidase_S8"/>
    <property type="match status" value="1"/>
</dbReference>
<feature type="region of interest" description="Disordered" evidence="8">
    <location>
        <begin position="30"/>
        <end position="59"/>
    </location>
</feature>
<dbReference type="InterPro" id="IPR023827">
    <property type="entry name" value="Peptidase_S8_Asp-AS"/>
</dbReference>
<dbReference type="PRINTS" id="PR00723">
    <property type="entry name" value="SUBTILISIN"/>
</dbReference>
<evidence type="ECO:0000256" key="7">
    <source>
        <dbReference type="RuleBase" id="RU003355"/>
    </source>
</evidence>
<dbReference type="InterPro" id="IPR015500">
    <property type="entry name" value="Peptidase_S8_subtilisin-rel"/>
</dbReference>
<dbReference type="EMBL" id="FMCT01000001">
    <property type="protein sequence ID" value="SCE73385.1"/>
    <property type="molecule type" value="Genomic_DNA"/>
</dbReference>
<dbReference type="Proteomes" id="UP000183585">
    <property type="component" value="Unassembled WGS sequence"/>
</dbReference>
<gene>
    <name evidence="11" type="ORF">GA0070563_101652</name>
</gene>
<evidence type="ECO:0000313" key="12">
    <source>
        <dbReference type="Proteomes" id="UP000183585"/>
    </source>
</evidence>
<feature type="active site" description="Charge relay system" evidence="5 6">
    <location>
        <position position="248"/>
    </location>
</feature>
<evidence type="ECO:0000256" key="1">
    <source>
        <dbReference type="ARBA" id="ARBA00011073"/>
    </source>
</evidence>
<evidence type="ECO:0000256" key="2">
    <source>
        <dbReference type="ARBA" id="ARBA00022670"/>
    </source>
</evidence>
<dbReference type="InterPro" id="IPR050131">
    <property type="entry name" value="Peptidase_S8_subtilisin-like"/>
</dbReference>
<reference evidence="12" key="1">
    <citation type="submission" date="2016-06" db="EMBL/GenBank/DDBJ databases">
        <authorList>
            <person name="Varghese N."/>
            <person name="Submissions Spin"/>
        </authorList>
    </citation>
    <scope>NUCLEOTIDE SEQUENCE [LARGE SCALE GENOMIC DNA]</scope>
    <source>
        <strain evidence="12">DSM 43168</strain>
    </source>
</reference>
<dbReference type="PROSITE" id="PS00136">
    <property type="entry name" value="SUBTILASE_ASP"/>
    <property type="match status" value="1"/>
</dbReference>
<accession>A0A1C4UNY1</accession>
<keyword evidence="4 6" id="KW-0720">Serine protease</keyword>
<dbReference type="GO" id="GO:0004252">
    <property type="term" value="F:serine-type endopeptidase activity"/>
    <property type="evidence" value="ECO:0007669"/>
    <property type="project" value="UniProtKB-UniRule"/>
</dbReference>
<evidence type="ECO:0000256" key="6">
    <source>
        <dbReference type="PROSITE-ProRule" id="PRU01240"/>
    </source>
</evidence>
<dbReference type="PROSITE" id="PS00138">
    <property type="entry name" value="SUBTILASE_SER"/>
    <property type="match status" value="1"/>
</dbReference>
<feature type="chain" id="PRO_5008705038" evidence="9">
    <location>
        <begin position="30"/>
        <end position="1131"/>
    </location>
</feature>
<dbReference type="AlphaFoldDB" id="A0A1C4UNY1"/>
<dbReference type="InterPro" id="IPR036852">
    <property type="entry name" value="Peptidase_S8/S53_dom_sf"/>
</dbReference>
<dbReference type="STRING" id="47853.TK50_19810"/>
<dbReference type="GO" id="GO:0006508">
    <property type="term" value="P:proteolysis"/>
    <property type="evidence" value="ECO:0007669"/>
    <property type="project" value="UniProtKB-KW"/>
</dbReference>
<dbReference type="InterPro" id="IPR022398">
    <property type="entry name" value="Peptidase_S8_His-AS"/>
</dbReference>
<dbReference type="SUPFAM" id="SSF52743">
    <property type="entry name" value="Subtilisin-like"/>
    <property type="match status" value="1"/>
</dbReference>
<dbReference type="InterPro" id="IPR017297">
    <property type="entry name" value="Peptidase_S8A_DPH-A"/>
</dbReference>
<name>A0A1C4UNY1_9ACTN</name>
<evidence type="ECO:0000256" key="9">
    <source>
        <dbReference type="SAM" id="SignalP"/>
    </source>
</evidence>
<evidence type="ECO:0000313" key="11">
    <source>
        <dbReference type="EMBL" id="SCE73385.1"/>
    </source>
</evidence>
<feature type="active site" description="Charge relay system" evidence="5 6">
    <location>
        <position position="280"/>
    </location>
</feature>
<comment type="similarity">
    <text evidence="1 6 7">Belongs to the peptidase S8 family.</text>
</comment>
<dbReference type="PROSITE" id="PS51892">
    <property type="entry name" value="SUBTILASE"/>
    <property type="match status" value="1"/>
</dbReference>
<keyword evidence="9" id="KW-0732">Signal</keyword>
<dbReference type="PIRSF" id="PIRSF037854">
    <property type="entry name" value="Dihydropyridine_esterase"/>
    <property type="match status" value="1"/>
</dbReference>
<dbReference type="PANTHER" id="PTHR43806:SF65">
    <property type="entry name" value="SERINE PROTEASE APRX"/>
    <property type="match status" value="1"/>
</dbReference>